<feature type="region of interest" description="Disordered" evidence="1">
    <location>
        <begin position="36"/>
        <end position="55"/>
    </location>
</feature>
<dbReference type="InParanoid" id="A0A2J6TI99"/>
<evidence type="ECO:0000313" key="2">
    <source>
        <dbReference type="EMBL" id="PMD62739.1"/>
    </source>
</evidence>
<evidence type="ECO:0000313" key="3">
    <source>
        <dbReference type="Proteomes" id="UP000235371"/>
    </source>
</evidence>
<dbReference type="EMBL" id="KZ613783">
    <property type="protein sequence ID" value="PMD62739.1"/>
    <property type="molecule type" value="Genomic_DNA"/>
</dbReference>
<proteinExistence type="predicted"/>
<feature type="compositionally biased region" description="Polar residues" evidence="1">
    <location>
        <begin position="69"/>
        <end position="82"/>
    </location>
</feature>
<reference evidence="2 3" key="1">
    <citation type="submission" date="2016-04" db="EMBL/GenBank/DDBJ databases">
        <title>A degradative enzymes factory behind the ericoid mycorrhizal symbiosis.</title>
        <authorList>
            <consortium name="DOE Joint Genome Institute"/>
            <person name="Martino E."/>
            <person name="Morin E."/>
            <person name="Grelet G."/>
            <person name="Kuo A."/>
            <person name="Kohler A."/>
            <person name="Daghino S."/>
            <person name="Barry K."/>
            <person name="Choi C."/>
            <person name="Cichocki N."/>
            <person name="Clum A."/>
            <person name="Copeland A."/>
            <person name="Hainaut M."/>
            <person name="Haridas S."/>
            <person name="Labutti K."/>
            <person name="Lindquist E."/>
            <person name="Lipzen A."/>
            <person name="Khouja H.-R."/>
            <person name="Murat C."/>
            <person name="Ohm R."/>
            <person name="Olson A."/>
            <person name="Spatafora J."/>
            <person name="Veneault-Fourrey C."/>
            <person name="Henrissat B."/>
            <person name="Grigoriev I."/>
            <person name="Martin F."/>
            <person name="Perotto S."/>
        </authorList>
    </citation>
    <scope>NUCLEOTIDE SEQUENCE [LARGE SCALE GENOMIC DNA]</scope>
    <source>
        <strain evidence="2 3">E</strain>
    </source>
</reference>
<protein>
    <recommendedName>
        <fullName evidence="4">Pal1-domain-containing protein</fullName>
    </recommendedName>
</protein>
<name>A0A2J6TI99_9HELO</name>
<feature type="compositionally biased region" description="Polar residues" evidence="1">
    <location>
        <begin position="421"/>
        <end position="437"/>
    </location>
</feature>
<feature type="compositionally biased region" description="Basic residues" evidence="1">
    <location>
        <begin position="115"/>
        <end position="128"/>
    </location>
</feature>
<feature type="region of interest" description="Disordered" evidence="1">
    <location>
        <begin position="420"/>
        <end position="456"/>
    </location>
</feature>
<dbReference type="OrthoDB" id="3528502at2759"/>
<feature type="compositionally biased region" description="Low complexity" evidence="1">
    <location>
        <begin position="329"/>
        <end position="343"/>
    </location>
</feature>
<feature type="compositionally biased region" description="Basic and acidic residues" evidence="1">
    <location>
        <begin position="97"/>
        <end position="108"/>
    </location>
</feature>
<keyword evidence="3" id="KW-1185">Reference proteome</keyword>
<feature type="region of interest" description="Disordered" evidence="1">
    <location>
        <begin position="306"/>
        <end position="386"/>
    </location>
</feature>
<feature type="region of interest" description="Disordered" evidence="1">
    <location>
        <begin position="69"/>
        <end position="144"/>
    </location>
</feature>
<evidence type="ECO:0008006" key="4">
    <source>
        <dbReference type="Google" id="ProtNLM"/>
    </source>
</evidence>
<feature type="compositionally biased region" description="Basic and acidic residues" evidence="1">
    <location>
        <begin position="17"/>
        <end position="26"/>
    </location>
</feature>
<feature type="region of interest" description="Disordered" evidence="1">
    <location>
        <begin position="1"/>
        <end position="31"/>
    </location>
</feature>
<dbReference type="AlphaFoldDB" id="A0A2J6TI99"/>
<gene>
    <name evidence="2" type="ORF">K444DRAFT_610758</name>
</gene>
<accession>A0A2J6TI99</accession>
<dbReference type="Proteomes" id="UP000235371">
    <property type="component" value="Unassembled WGS sequence"/>
</dbReference>
<dbReference type="GeneID" id="36587891"/>
<dbReference type="RefSeq" id="XP_024739643.1">
    <property type="nucleotide sequence ID" value="XM_024879814.1"/>
</dbReference>
<evidence type="ECO:0000256" key="1">
    <source>
        <dbReference type="SAM" id="MobiDB-lite"/>
    </source>
</evidence>
<sequence length="456" mass="51404">MFQSSRRPQPELPPACRPDDPRKESNWRPALRRIRRGIFSRKGTPQPAIISPNPSLLLNEVNQQRLNQRTWQSTEGGETRNPTYKHFRKESQTAPPPERRQTPRELNDSKGYNFFKRKLIKSKRHKKGSKEDVQPHQHKRRHTDLARPISTVYVPTRKSVEREPLLQRPSTAAYIPQHAAADFKRMSNYGPQLERYASLDEEIRSASLQPGHPVTVRPVAFEPDGESGDYQNFVAQSRAEAARTYESSGLRSPSKILPPHTAEIMGEIEASYHAAIPDRPRPTTSASKHVSGSGSFFEKVGEYYKPSESGVGMKETEGNQDATLRDQPVSVGRRASGRSTTSRPVSRSESFLRGVGEYIKPSNPDHHPGGANNSRTGPTGLPTSGDVERQATRWSMMSGASRRSLSQERDWERDRMAVRASWTSDSNFGRGTSSKIPTSPGLDRYNRGVRKGLYWR</sequence>
<organism evidence="2 3">
    <name type="scientific">Hyaloscypha bicolor E</name>
    <dbReference type="NCBI Taxonomy" id="1095630"/>
    <lineage>
        <taxon>Eukaryota</taxon>
        <taxon>Fungi</taxon>
        <taxon>Dikarya</taxon>
        <taxon>Ascomycota</taxon>
        <taxon>Pezizomycotina</taxon>
        <taxon>Leotiomycetes</taxon>
        <taxon>Helotiales</taxon>
        <taxon>Hyaloscyphaceae</taxon>
        <taxon>Hyaloscypha</taxon>
        <taxon>Hyaloscypha bicolor</taxon>
    </lineage>
</organism>
<feature type="region of interest" description="Disordered" evidence="1">
    <location>
        <begin position="392"/>
        <end position="411"/>
    </location>
</feature>